<dbReference type="InterPro" id="IPR023352">
    <property type="entry name" value="MAPEG-like_dom_sf"/>
</dbReference>
<dbReference type="SUPFAM" id="SSF161084">
    <property type="entry name" value="MAPEG domain-like"/>
    <property type="match status" value="1"/>
</dbReference>
<evidence type="ECO:0000313" key="7">
    <source>
        <dbReference type="Proteomes" id="UP000268623"/>
    </source>
</evidence>
<protein>
    <submittedName>
        <fullName evidence="6">MAPEG family protein</fullName>
    </submittedName>
</protein>
<feature type="transmembrane region" description="Helical" evidence="5">
    <location>
        <begin position="6"/>
        <end position="23"/>
    </location>
</feature>
<evidence type="ECO:0000256" key="3">
    <source>
        <dbReference type="ARBA" id="ARBA00022989"/>
    </source>
</evidence>
<reference evidence="6 7" key="1">
    <citation type="submission" date="2018-08" db="EMBL/GenBank/DDBJ databases">
        <title>Genome sequence of Methylocystis hirsuta CSC1, a methanotroph able to accumulate PHAs.</title>
        <authorList>
            <person name="Bordel S."/>
            <person name="Rodriguez E."/>
            <person name="Gancedo J."/>
            <person name="Munoz R."/>
        </authorList>
    </citation>
    <scope>NUCLEOTIDE SEQUENCE [LARGE SCALE GENOMIC DNA]</scope>
    <source>
        <strain evidence="6 7">CSC1</strain>
    </source>
</reference>
<keyword evidence="4 5" id="KW-0472">Membrane</keyword>
<dbReference type="Gene3D" id="1.20.120.550">
    <property type="entry name" value="Membrane associated eicosanoid/glutathione metabolism-like domain"/>
    <property type="match status" value="1"/>
</dbReference>
<feature type="transmembrane region" description="Helical" evidence="5">
    <location>
        <begin position="113"/>
        <end position="135"/>
    </location>
</feature>
<name>A0A3M9XMC5_9HYPH</name>
<gene>
    <name evidence="6" type="ORF">D1O30_04580</name>
</gene>
<dbReference type="GO" id="GO:0016020">
    <property type="term" value="C:membrane"/>
    <property type="evidence" value="ECO:0007669"/>
    <property type="project" value="UniProtKB-SubCell"/>
</dbReference>
<accession>A0A3M9XMC5</accession>
<evidence type="ECO:0000313" key="6">
    <source>
        <dbReference type="EMBL" id="RNJ48995.1"/>
    </source>
</evidence>
<keyword evidence="2 5" id="KW-0812">Transmembrane</keyword>
<feature type="transmembrane region" description="Helical" evidence="5">
    <location>
        <begin position="66"/>
        <end position="88"/>
    </location>
</feature>
<keyword evidence="7" id="KW-1185">Reference proteome</keyword>
<dbReference type="Proteomes" id="UP000268623">
    <property type="component" value="Unassembled WGS sequence"/>
</dbReference>
<evidence type="ECO:0000256" key="2">
    <source>
        <dbReference type="ARBA" id="ARBA00022692"/>
    </source>
</evidence>
<organism evidence="6 7">
    <name type="scientific">Methylocystis hirsuta</name>
    <dbReference type="NCBI Taxonomy" id="369798"/>
    <lineage>
        <taxon>Bacteria</taxon>
        <taxon>Pseudomonadati</taxon>
        <taxon>Pseudomonadota</taxon>
        <taxon>Alphaproteobacteria</taxon>
        <taxon>Hyphomicrobiales</taxon>
        <taxon>Methylocystaceae</taxon>
        <taxon>Methylocystis</taxon>
    </lineage>
</organism>
<keyword evidence="3 5" id="KW-1133">Transmembrane helix</keyword>
<comment type="caution">
    <text evidence="6">The sequence shown here is derived from an EMBL/GenBank/DDBJ whole genome shotgun (WGS) entry which is preliminary data.</text>
</comment>
<dbReference type="EMBL" id="QWDD01000001">
    <property type="protein sequence ID" value="RNJ48995.1"/>
    <property type="molecule type" value="Genomic_DNA"/>
</dbReference>
<dbReference type="InterPro" id="IPR001129">
    <property type="entry name" value="Membr-assoc_MAPEG"/>
</dbReference>
<sequence length="139" mass="15779">MTGLLTPVFVLVSLTFTLLFWLGGSRYLSIRNREVRISDIALGQPAWPRRLTQIDRAYHNQFELPLVFYALVCLVIVTGAQPAGFRFLEWQFVILRLAHAYVHVTSNQLRARFLLFAAGAMTLLAMWVLFGVHLLSSGN</sequence>
<proteinExistence type="predicted"/>
<dbReference type="Pfam" id="PF01124">
    <property type="entry name" value="MAPEG"/>
    <property type="match status" value="1"/>
</dbReference>
<dbReference type="OrthoDB" id="5516290at2"/>
<dbReference type="RefSeq" id="WP_123174983.1">
    <property type="nucleotide sequence ID" value="NZ_QWDD01000001.1"/>
</dbReference>
<evidence type="ECO:0000256" key="4">
    <source>
        <dbReference type="ARBA" id="ARBA00023136"/>
    </source>
</evidence>
<evidence type="ECO:0000256" key="5">
    <source>
        <dbReference type="SAM" id="Phobius"/>
    </source>
</evidence>
<comment type="subcellular location">
    <subcellularLocation>
        <location evidence="1">Membrane</location>
    </subcellularLocation>
</comment>
<dbReference type="AlphaFoldDB" id="A0A3M9XMC5"/>
<evidence type="ECO:0000256" key="1">
    <source>
        <dbReference type="ARBA" id="ARBA00004370"/>
    </source>
</evidence>